<dbReference type="AlphaFoldDB" id="A0A512BVV4"/>
<sequence>MKRLTIALATLYLAAPAAAKDIIRCTSKNAPEVVMSLEARKMLNKTVSCISGEFIADMTPCATNGGYGLSHPTGSASLREIVSRWQDYGDHHGGVTHHFVTPEKIHFDGGWMSDSFKTQWSFTADRLTGRAKLVIEKGEDREGQYEYVCSRVKQKF</sequence>
<accession>A0A512BVV4</accession>
<organism evidence="2 3">
    <name type="scientific">Microvirga aerophila</name>
    <dbReference type="NCBI Taxonomy" id="670291"/>
    <lineage>
        <taxon>Bacteria</taxon>
        <taxon>Pseudomonadati</taxon>
        <taxon>Pseudomonadota</taxon>
        <taxon>Alphaproteobacteria</taxon>
        <taxon>Hyphomicrobiales</taxon>
        <taxon>Methylobacteriaceae</taxon>
        <taxon>Microvirga</taxon>
    </lineage>
</organism>
<comment type="caution">
    <text evidence="2">The sequence shown here is derived from an EMBL/GenBank/DDBJ whole genome shotgun (WGS) entry which is preliminary data.</text>
</comment>
<proteinExistence type="predicted"/>
<evidence type="ECO:0000313" key="3">
    <source>
        <dbReference type="Proteomes" id="UP000321085"/>
    </source>
</evidence>
<evidence type="ECO:0008006" key="4">
    <source>
        <dbReference type="Google" id="ProtNLM"/>
    </source>
</evidence>
<name>A0A512BVV4_9HYPH</name>
<feature type="chain" id="PRO_5022040108" description="DUF4440 domain-containing protein" evidence="1">
    <location>
        <begin position="20"/>
        <end position="156"/>
    </location>
</feature>
<gene>
    <name evidence="2" type="ORF">MAE02_37510</name>
</gene>
<evidence type="ECO:0000256" key="1">
    <source>
        <dbReference type="SAM" id="SignalP"/>
    </source>
</evidence>
<keyword evidence="1" id="KW-0732">Signal</keyword>
<reference evidence="2 3" key="1">
    <citation type="submission" date="2019-07" db="EMBL/GenBank/DDBJ databases">
        <title>Whole genome shotgun sequence of Microvirga aerophila NBRC 106136.</title>
        <authorList>
            <person name="Hosoyama A."/>
            <person name="Uohara A."/>
            <person name="Ohji S."/>
            <person name="Ichikawa N."/>
        </authorList>
    </citation>
    <scope>NUCLEOTIDE SEQUENCE [LARGE SCALE GENOMIC DNA]</scope>
    <source>
        <strain evidence="2 3">NBRC 106136</strain>
    </source>
</reference>
<dbReference type="EMBL" id="BJYU01000054">
    <property type="protein sequence ID" value="GEO16055.1"/>
    <property type="molecule type" value="Genomic_DNA"/>
</dbReference>
<evidence type="ECO:0000313" key="2">
    <source>
        <dbReference type="EMBL" id="GEO16055.1"/>
    </source>
</evidence>
<keyword evidence="3" id="KW-1185">Reference proteome</keyword>
<dbReference type="Proteomes" id="UP000321085">
    <property type="component" value="Unassembled WGS sequence"/>
</dbReference>
<feature type="signal peptide" evidence="1">
    <location>
        <begin position="1"/>
        <end position="19"/>
    </location>
</feature>
<protein>
    <recommendedName>
        <fullName evidence="4">DUF4440 domain-containing protein</fullName>
    </recommendedName>
</protein>